<dbReference type="PANTHER" id="PTHR47326">
    <property type="entry name" value="TRANSPOSABLE ELEMENT TC3 TRANSPOSASE-LIKE PROTEIN"/>
    <property type="match status" value="1"/>
</dbReference>
<dbReference type="AlphaFoldDB" id="A0A6A4KJT3"/>
<dbReference type="InterPro" id="IPR032135">
    <property type="entry name" value="DUF4817"/>
</dbReference>
<evidence type="ECO:0000259" key="2">
    <source>
        <dbReference type="Pfam" id="PF16087"/>
    </source>
</evidence>
<dbReference type="Pfam" id="PF01498">
    <property type="entry name" value="HTH_Tnp_Tc3_2"/>
    <property type="match status" value="1"/>
</dbReference>
<dbReference type="Proteomes" id="UP000466442">
    <property type="component" value="Linkage Group LG1"/>
</dbReference>
<sequence length="181" mass="20641">MYGLCGGNAARASREYALRFPGRNNPSANTVQAVFNRLRETGLVSRRRHRERATTENVNTVRILDMVRDDPETSTRRVGLRLGISHQVVHRVLHSNGLYPYHVSKVQNLFPEDTAARIQFCQCWAEENPHGVHITNYQHEFSVHVWMGLLQNQLIGPVILPANLNATQYRNAARLCKMSAR</sequence>
<dbReference type="OrthoDB" id="6584906at2759"/>
<dbReference type="PANTHER" id="PTHR47326:SF1">
    <property type="entry name" value="HTH PSQ-TYPE DOMAIN-CONTAINING PROTEIN"/>
    <property type="match status" value="1"/>
</dbReference>
<name>A0A6A4KJT3_APOLU</name>
<reference evidence="3" key="1">
    <citation type="journal article" date="2021" name="Mol. Ecol. Resour.">
        <title>Apolygus lucorum genome provides insights into omnivorousness and mesophyll feeding.</title>
        <authorList>
            <person name="Liu Y."/>
            <person name="Liu H."/>
            <person name="Wang H."/>
            <person name="Huang T."/>
            <person name="Liu B."/>
            <person name="Yang B."/>
            <person name="Yin L."/>
            <person name="Li B."/>
            <person name="Zhang Y."/>
            <person name="Zhang S."/>
            <person name="Jiang F."/>
            <person name="Zhang X."/>
            <person name="Ren Y."/>
            <person name="Wang B."/>
            <person name="Wang S."/>
            <person name="Lu Y."/>
            <person name="Wu K."/>
            <person name="Fan W."/>
            <person name="Wang G."/>
        </authorList>
    </citation>
    <scope>NUCLEOTIDE SEQUENCE</scope>
    <source>
        <strain evidence="3">12Hb</strain>
    </source>
</reference>
<comment type="caution">
    <text evidence="3">The sequence shown here is derived from an EMBL/GenBank/DDBJ whole genome shotgun (WGS) entry which is preliminary data.</text>
</comment>
<accession>A0A6A4KJT3</accession>
<organism evidence="3 4">
    <name type="scientific">Apolygus lucorum</name>
    <name type="common">Small green plant bug</name>
    <name type="synonym">Lygocoris lucorum</name>
    <dbReference type="NCBI Taxonomy" id="248454"/>
    <lineage>
        <taxon>Eukaryota</taxon>
        <taxon>Metazoa</taxon>
        <taxon>Ecdysozoa</taxon>
        <taxon>Arthropoda</taxon>
        <taxon>Hexapoda</taxon>
        <taxon>Insecta</taxon>
        <taxon>Pterygota</taxon>
        <taxon>Neoptera</taxon>
        <taxon>Paraneoptera</taxon>
        <taxon>Hemiptera</taxon>
        <taxon>Heteroptera</taxon>
        <taxon>Panheteroptera</taxon>
        <taxon>Cimicomorpha</taxon>
        <taxon>Miridae</taxon>
        <taxon>Mirini</taxon>
        <taxon>Apolygus</taxon>
    </lineage>
</organism>
<evidence type="ECO:0000259" key="1">
    <source>
        <dbReference type="Pfam" id="PF01498"/>
    </source>
</evidence>
<dbReference type="InterPro" id="IPR002492">
    <property type="entry name" value="Transposase_Tc1-like"/>
</dbReference>
<feature type="domain" description="Transposase Tc1-like" evidence="1">
    <location>
        <begin position="62"/>
        <end position="124"/>
    </location>
</feature>
<feature type="domain" description="DUF4817" evidence="2">
    <location>
        <begin position="2"/>
        <end position="44"/>
    </location>
</feature>
<evidence type="ECO:0000313" key="4">
    <source>
        <dbReference type="Proteomes" id="UP000466442"/>
    </source>
</evidence>
<dbReference type="GO" id="GO:0003677">
    <property type="term" value="F:DNA binding"/>
    <property type="evidence" value="ECO:0007669"/>
    <property type="project" value="InterPro"/>
</dbReference>
<gene>
    <name evidence="3" type="ORF">GE061_000585</name>
</gene>
<dbReference type="GO" id="GO:0006313">
    <property type="term" value="P:DNA transposition"/>
    <property type="evidence" value="ECO:0007669"/>
    <property type="project" value="InterPro"/>
</dbReference>
<keyword evidence="4" id="KW-1185">Reference proteome</keyword>
<proteinExistence type="predicted"/>
<protein>
    <submittedName>
        <fullName evidence="3">Uncharacterized protein</fullName>
    </submittedName>
</protein>
<evidence type="ECO:0000313" key="3">
    <source>
        <dbReference type="EMBL" id="KAF6216245.1"/>
    </source>
</evidence>
<dbReference type="GO" id="GO:0015074">
    <property type="term" value="P:DNA integration"/>
    <property type="evidence" value="ECO:0007669"/>
    <property type="project" value="InterPro"/>
</dbReference>
<dbReference type="EMBL" id="WIXP02000001">
    <property type="protein sequence ID" value="KAF6216245.1"/>
    <property type="molecule type" value="Genomic_DNA"/>
</dbReference>
<dbReference type="Pfam" id="PF16087">
    <property type="entry name" value="DUF4817"/>
    <property type="match status" value="1"/>
</dbReference>